<dbReference type="EMBL" id="VFRA01000001">
    <property type="protein sequence ID" value="TQO19258.1"/>
    <property type="molecule type" value="Genomic_DNA"/>
</dbReference>
<evidence type="ECO:0000313" key="3">
    <source>
        <dbReference type="EMBL" id="TQO19258.1"/>
    </source>
</evidence>
<dbReference type="RefSeq" id="WP_141989731.1">
    <property type="nucleotide sequence ID" value="NZ_VFRA01000001.1"/>
</dbReference>
<keyword evidence="2" id="KW-1133">Transmembrane helix</keyword>
<gene>
    <name evidence="3" type="ORF">FB472_0798</name>
</gene>
<sequence>MAKKSTPRVVAELGRPETSAETFARKAENSRKHRANQTLFNLVIATGASLGVVLFLVLVVVRPTDTTPVSADYQTIAAEAQTDASEPLLAPALPDDWYSNSARLGTNSSVQTWYVGLVTPLSPSSPSAQFIALEQGIDANDTWLAIVTDNALATGTTTIDGIDWTIYDRRSSPDTGNYAYSMSAQIADSTVVLHGTASTAEFELLAASIATKASLE</sequence>
<proteinExistence type="predicted"/>
<accession>A0A8H2K3T4</accession>
<organism evidence="3 4">
    <name type="scientific">Rhodoglobus vestalii</name>
    <dbReference type="NCBI Taxonomy" id="193384"/>
    <lineage>
        <taxon>Bacteria</taxon>
        <taxon>Bacillati</taxon>
        <taxon>Actinomycetota</taxon>
        <taxon>Actinomycetes</taxon>
        <taxon>Micrococcales</taxon>
        <taxon>Microbacteriaceae</taxon>
        <taxon>Rhodoglobus</taxon>
    </lineage>
</organism>
<evidence type="ECO:0000313" key="4">
    <source>
        <dbReference type="Proteomes" id="UP000316560"/>
    </source>
</evidence>
<comment type="caution">
    <text evidence="3">The sequence shown here is derived from an EMBL/GenBank/DDBJ whole genome shotgun (WGS) entry which is preliminary data.</text>
</comment>
<dbReference type="InterPro" id="IPR025339">
    <property type="entry name" value="DUF4245"/>
</dbReference>
<dbReference type="AlphaFoldDB" id="A0A8H2K3T4"/>
<feature type="region of interest" description="Disordered" evidence="1">
    <location>
        <begin position="1"/>
        <end position="23"/>
    </location>
</feature>
<keyword evidence="4" id="KW-1185">Reference proteome</keyword>
<dbReference type="Proteomes" id="UP000316560">
    <property type="component" value="Unassembled WGS sequence"/>
</dbReference>
<reference evidence="3 4" key="1">
    <citation type="submission" date="2019-06" db="EMBL/GenBank/DDBJ databases">
        <title>Sequencing the genomes of 1000 actinobacteria strains.</title>
        <authorList>
            <person name="Klenk H.-P."/>
        </authorList>
    </citation>
    <scope>NUCLEOTIDE SEQUENCE [LARGE SCALE GENOMIC DNA]</scope>
    <source>
        <strain evidence="3 4">DSM 21947</strain>
    </source>
</reference>
<dbReference type="Pfam" id="PF14030">
    <property type="entry name" value="DUF4245"/>
    <property type="match status" value="1"/>
</dbReference>
<keyword evidence="2" id="KW-0472">Membrane</keyword>
<evidence type="ECO:0000256" key="2">
    <source>
        <dbReference type="SAM" id="Phobius"/>
    </source>
</evidence>
<keyword evidence="2" id="KW-0812">Transmembrane</keyword>
<protein>
    <submittedName>
        <fullName evidence="3">Uncharacterized protein DUF4245</fullName>
    </submittedName>
</protein>
<name>A0A8H2K3T4_9MICO</name>
<dbReference type="OrthoDB" id="4801970at2"/>
<evidence type="ECO:0000256" key="1">
    <source>
        <dbReference type="SAM" id="MobiDB-lite"/>
    </source>
</evidence>
<feature type="transmembrane region" description="Helical" evidence="2">
    <location>
        <begin position="39"/>
        <end position="61"/>
    </location>
</feature>